<gene>
    <name evidence="1" type="ORF">QWZ18_23670</name>
</gene>
<evidence type="ECO:0000313" key="1">
    <source>
        <dbReference type="EMBL" id="MDN3573603.1"/>
    </source>
</evidence>
<name>A0ABT8AUT5_9HYPH</name>
<sequence length="280" mass="32337">MKKSPLAVVTMAYNEAVLLPLWLRHYDRQIGSENCYIIDHGSDDGSTSNIKANLIRLPRAPLNEWARSNTVRDFCSSLFISFEYVLYVDADEIVFPDPDIAATLADFMISREHPPVVDLFGTDIRHVEGEPDIDLSKPISQQRKYSRPISSLCKPTLISERVDWHIGFHCLIRDHRPSFNGLYLFHLAHFDNNIMYDRQKKRNASAPVGVPNSHHEIDPQDFVAFMRQEGANLTKRSVQMRNGEIHFEATKRNFADAIERKDWSQAPDLWRLPERFIGLF</sequence>
<reference evidence="2" key="1">
    <citation type="journal article" date="2019" name="Int. J. Syst. Evol. Microbiol.">
        <title>The Global Catalogue of Microorganisms (GCM) 10K type strain sequencing project: providing services to taxonomists for standard genome sequencing and annotation.</title>
        <authorList>
            <consortium name="The Broad Institute Genomics Platform"/>
            <consortium name="The Broad Institute Genome Sequencing Center for Infectious Disease"/>
            <person name="Wu L."/>
            <person name="Ma J."/>
        </authorList>
    </citation>
    <scope>NUCLEOTIDE SEQUENCE [LARGE SCALE GENOMIC DNA]</scope>
    <source>
        <strain evidence="2">CECT 7806</strain>
    </source>
</reference>
<organism evidence="1 2">
    <name type="scientific">Methylobacterium longum</name>
    <dbReference type="NCBI Taxonomy" id="767694"/>
    <lineage>
        <taxon>Bacteria</taxon>
        <taxon>Pseudomonadati</taxon>
        <taxon>Pseudomonadota</taxon>
        <taxon>Alphaproteobacteria</taxon>
        <taxon>Hyphomicrobiales</taxon>
        <taxon>Methylobacteriaceae</taxon>
        <taxon>Methylobacterium</taxon>
    </lineage>
</organism>
<dbReference type="InterPro" id="IPR029044">
    <property type="entry name" value="Nucleotide-diphossugar_trans"/>
</dbReference>
<dbReference type="SUPFAM" id="SSF53448">
    <property type="entry name" value="Nucleotide-diphospho-sugar transferases"/>
    <property type="match status" value="1"/>
</dbReference>
<keyword evidence="1" id="KW-0328">Glycosyltransferase</keyword>
<dbReference type="Gene3D" id="3.90.550.10">
    <property type="entry name" value="Spore Coat Polysaccharide Biosynthesis Protein SpsA, Chain A"/>
    <property type="match status" value="1"/>
</dbReference>
<dbReference type="GO" id="GO:0016757">
    <property type="term" value="F:glycosyltransferase activity"/>
    <property type="evidence" value="ECO:0007669"/>
    <property type="project" value="UniProtKB-KW"/>
</dbReference>
<accession>A0ABT8AUT5</accession>
<keyword evidence="2" id="KW-1185">Reference proteome</keyword>
<evidence type="ECO:0000313" key="2">
    <source>
        <dbReference type="Proteomes" id="UP001244297"/>
    </source>
</evidence>
<dbReference type="Proteomes" id="UP001244297">
    <property type="component" value="Unassembled WGS sequence"/>
</dbReference>
<protein>
    <submittedName>
        <fullName evidence="1">Glycosyltransferase family 2 protein</fullName>
        <ecNumber evidence="1">2.4.-.-</ecNumber>
    </submittedName>
</protein>
<proteinExistence type="predicted"/>
<dbReference type="EMBL" id="JAUFPT010000078">
    <property type="protein sequence ID" value="MDN3573603.1"/>
    <property type="molecule type" value="Genomic_DNA"/>
</dbReference>
<dbReference type="EC" id="2.4.-.-" evidence="1"/>
<keyword evidence="1" id="KW-0808">Transferase</keyword>
<dbReference type="Pfam" id="PF13704">
    <property type="entry name" value="Glyco_tranf_2_4"/>
    <property type="match status" value="1"/>
</dbReference>
<dbReference type="RefSeq" id="WP_238291033.1">
    <property type="nucleotide sequence ID" value="NZ_BPQS01000031.1"/>
</dbReference>
<comment type="caution">
    <text evidence="1">The sequence shown here is derived from an EMBL/GenBank/DDBJ whole genome shotgun (WGS) entry which is preliminary data.</text>
</comment>